<sequence>MASLLVAWRGEPGHAALDGAPLVGGVGPRRCKGTPWLRVGPPLPYAPAAHTAACTRPARPWLAPPHARAPAEVGGSHRGGGMGRRYLHGSRRWMVGSSVTSSMDVIGVGDGPPLPPWISPWWRGSHRGWGWAIATSMDLAVDGREATEGGAEAPGVGRASP</sequence>
<accession>A0A811S732</accession>
<dbReference type="Proteomes" id="UP000604825">
    <property type="component" value="Unassembled WGS sequence"/>
</dbReference>
<protein>
    <submittedName>
        <fullName evidence="1">Uncharacterized protein</fullName>
    </submittedName>
</protein>
<name>A0A811S732_9POAL</name>
<dbReference type="AlphaFoldDB" id="A0A811S732"/>
<evidence type="ECO:0000313" key="2">
    <source>
        <dbReference type="Proteomes" id="UP000604825"/>
    </source>
</evidence>
<proteinExistence type="predicted"/>
<keyword evidence="2" id="KW-1185">Reference proteome</keyword>
<dbReference type="EMBL" id="CAJGYO010000018">
    <property type="protein sequence ID" value="CAD6336688.1"/>
    <property type="molecule type" value="Genomic_DNA"/>
</dbReference>
<evidence type="ECO:0000313" key="1">
    <source>
        <dbReference type="EMBL" id="CAD6336688.1"/>
    </source>
</evidence>
<comment type="caution">
    <text evidence="1">The sequence shown here is derived from an EMBL/GenBank/DDBJ whole genome shotgun (WGS) entry which is preliminary data.</text>
</comment>
<reference evidence="1" key="1">
    <citation type="submission" date="2020-10" db="EMBL/GenBank/DDBJ databases">
        <authorList>
            <person name="Han B."/>
            <person name="Lu T."/>
            <person name="Zhao Q."/>
            <person name="Huang X."/>
            <person name="Zhao Y."/>
        </authorList>
    </citation>
    <scope>NUCLEOTIDE SEQUENCE</scope>
</reference>
<gene>
    <name evidence="1" type="ORF">NCGR_LOCUS60786</name>
</gene>
<organism evidence="1 2">
    <name type="scientific">Miscanthus lutarioriparius</name>
    <dbReference type="NCBI Taxonomy" id="422564"/>
    <lineage>
        <taxon>Eukaryota</taxon>
        <taxon>Viridiplantae</taxon>
        <taxon>Streptophyta</taxon>
        <taxon>Embryophyta</taxon>
        <taxon>Tracheophyta</taxon>
        <taxon>Spermatophyta</taxon>
        <taxon>Magnoliopsida</taxon>
        <taxon>Liliopsida</taxon>
        <taxon>Poales</taxon>
        <taxon>Poaceae</taxon>
        <taxon>PACMAD clade</taxon>
        <taxon>Panicoideae</taxon>
        <taxon>Andropogonodae</taxon>
        <taxon>Andropogoneae</taxon>
        <taxon>Saccharinae</taxon>
        <taxon>Miscanthus</taxon>
    </lineage>
</organism>